<dbReference type="PANTHER" id="PTHR33545:SF3">
    <property type="entry name" value="UPF0750 MEMBRANE PROTEIN YQFU"/>
    <property type="match status" value="1"/>
</dbReference>
<comment type="subcellular location">
    <subcellularLocation>
        <location evidence="1">Cell membrane</location>
        <topology evidence="1">Multi-pass membrane protein</topology>
    </subcellularLocation>
</comment>
<dbReference type="PIRSF" id="PIRSF006483">
    <property type="entry name" value="Membrane_protein_YitT"/>
    <property type="match status" value="1"/>
</dbReference>
<evidence type="ECO:0000256" key="1">
    <source>
        <dbReference type="ARBA" id="ARBA00004651"/>
    </source>
</evidence>
<evidence type="ECO:0000256" key="2">
    <source>
        <dbReference type="ARBA" id="ARBA00022475"/>
    </source>
</evidence>
<name>A0ABT9ZJ99_9BACI</name>
<evidence type="ECO:0000313" key="9">
    <source>
        <dbReference type="Proteomes" id="UP001234495"/>
    </source>
</evidence>
<feature type="transmembrane region" description="Helical" evidence="6">
    <location>
        <begin position="121"/>
        <end position="140"/>
    </location>
</feature>
<dbReference type="InterPro" id="IPR003740">
    <property type="entry name" value="YitT"/>
</dbReference>
<dbReference type="InterPro" id="IPR051461">
    <property type="entry name" value="UPF0750_membrane"/>
</dbReference>
<evidence type="ECO:0000256" key="6">
    <source>
        <dbReference type="SAM" id="Phobius"/>
    </source>
</evidence>
<feature type="domain" description="DUF2179" evidence="7">
    <location>
        <begin position="235"/>
        <end position="289"/>
    </location>
</feature>
<gene>
    <name evidence="8" type="ORF">J2S19_003661</name>
</gene>
<dbReference type="InterPro" id="IPR019264">
    <property type="entry name" value="DUF2179"/>
</dbReference>
<dbReference type="Pfam" id="PF02588">
    <property type="entry name" value="YitT_membrane"/>
    <property type="match status" value="1"/>
</dbReference>
<keyword evidence="3 6" id="KW-0812">Transmembrane</keyword>
<feature type="transmembrane region" description="Helical" evidence="6">
    <location>
        <begin position="58"/>
        <end position="86"/>
    </location>
</feature>
<evidence type="ECO:0000259" key="7">
    <source>
        <dbReference type="Pfam" id="PF10035"/>
    </source>
</evidence>
<evidence type="ECO:0000256" key="4">
    <source>
        <dbReference type="ARBA" id="ARBA00022989"/>
    </source>
</evidence>
<evidence type="ECO:0000256" key="3">
    <source>
        <dbReference type="ARBA" id="ARBA00022692"/>
    </source>
</evidence>
<dbReference type="Proteomes" id="UP001234495">
    <property type="component" value="Unassembled WGS sequence"/>
</dbReference>
<sequence>MSELTIQLKEQMKKHQGFTKVKLAERALFIIIGAVLMAIGLEVFLVPNQIIDGGIVGISIILAHILGWKLGIIIFLLNIPFFILCYKQIGSTFTLSTLFGIIILSVATTLFHSVPAFTNDLILATVFGGLLLGAGVGLVIRNGGSLDGTEILAILATKKLPFSVGEIIMFFNIFILGSAGFVFGWNRAMYSLITYFIAFKTIDIIIEGFDESKSAFIISENYQTIGDAILKTLGRGVTFLKGEGGFSGDNKKVIFCVISRLEEAKLKAIIEDKDPGAFLAVTNIAEVRGGRFKRKDIH</sequence>
<accession>A0ABT9ZJ99</accession>
<dbReference type="InterPro" id="IPR015867">
    <property type="entry name" value="N-reg_PII/ATP_PRibTrfase_C"/>
</dbReference>
<reference evidence="8 9" key="1">
    <citation type="submission" date="2023-07" db="EMBL/GenBank/DDBJ databases">
        <title>Genomic Encyclopedia of Type Strains, Phase IV (KMG-IV): sequencing the most valuable type-strain genomes for metagenomic binning, comparative biology and taxonomic classification.</title>
        <authorList>
            <person name="Goeker M."/>
        </authorList>
    </citation>
    <scope>NUCLEOTIDE SEQUENCE [LARGE SCALE GENOMIC DNA]</scope>
    <source>
        <strain evidence="8 9">DSM 29005</strain>
    </source>
</reference>
<feature type="transmembrane region" description="Helical" evidence="6">
    <location>
        <begin position="27"/>
        <end position="46"/>
    </location>
</feature>
<organism evidence="8 9">
    <name type="scientific">Metabacillus malikii</name>
    <dbReference type="NCBI Taxonomy" id="1504265"/>
    <lineage>
        <taxon>Bacteria</taxon>
        <taxon>Bacillati</taxon>
        <taxon>Bacillota</taxon>
        <taxon>Bacilli</taxon>
        <taxon>Bacillales</taxon>
        <taxon>Bacillaceae</taxon>
        <taxon>Metabacillus</taxon>
    </lineage>
</organism>
<evidence type="ECO:0000256" key="5">
    <source>
        <dbReference type="ARBA" id="ARBA00023136"/>
    </source>
</evidence>
<keyword evidence="9" id="KW-1185">Reference proteome</keyword>
<keyword evidence="4 6" id="KW-1133">Transmembrane helix</keyword>
<feature type="transmembrane region" description="Helical" evidence="6">
    <location>
        <begin position="93"/>
        <end position="115"/>
    </location>
</feature>
<dbReference type="Gene3D" id="3.30.70.120">
    <property type="match status" value="1"/>
</dbReference>
<comment type="caution">
    <text evidence="8">The sequence shown here is derived from an EMBL/GenBank/DDBJ whole genome shotgun (WGS) entry which is preliminary data.</text>
</comment>
<protein>
    <submittedName>
        <fullName evidence="8">Uncharacterized membrane-anchored protein YitT (DUF2179 family)</fullName>
    </submittedName>
</protein>
<keyword evidence="2" id="KW-1003">Cell membrane</keyword>
<dbReference type="Pfam" id="PF10035">
    <property type="entry name" value="DUF2179"/>
    <property type="match status" value="1"/>
</dbReference>
<dbReference type="PANTHER" id="PTHR33545">
    <property type="entry name" value="UPF0750 MEMBRANE PROTEIN YITT-RELATED"/>
    <property type="match status" value="1"/>
</dbReference>
<proteinExistence type="predicted"/>
<keyword evidence="5 6" id="KW-0472">Membrane</keyword>
<feature type="transmembrane region" description="Helical" evidence="6">
    <location>
        <begin position="160"/>
        <end position="182"/>
    </location>
</feature>
<dbReference type="CDD" id="cd16380">
    <property type="entry name" value="YitT_C"/>
    <property type="match status" value="1"/>
</dbReference>
<dbReference type="EMBL" id="JAUSUD010000020">
    <property type="protein sequence ID" value="MDQ0232351.1"/>
    <property type="molecule type" value="Genomic_DNA"/>
</dbReference>
<evidence type="ECO:0000313" key="8">
    <source>
        <dbReference type="EMBL" id="MDQ0232351.1"/>
    </source>
</evidence>